<keyword evidence="6 10" id="KW-0378">Hydrolase</keyword>
<dbReference type="FunFam" id="3.40.800.10:FF:000012">
    <property type="entry name" value="Arginase"/>
    <property type="match status" value="1"/>
</dbReference>
<dbReference type="GO" id="GO:0006525">
    <property type="term" value="P:arginine metabolic process"/>
    <property type="evidence" value="ECO:0007669"/>
    <property type="project" value="UniProtKB-KW"/>
</dbReference>
<evidence type="ECO:0000256" key="11">
    <source>
        <dbReference type="RuleBase" id="RU361159"/>
    </source>
</evidence>
<comment type="cofactor">
    <cofactor evidence="11">
        <name>Mn(2+)</name>
        <dbReference type="ChEBI" id="CHEBI:29035"/>
    </cofactor>
    <text evidence="11">Binds 2 manganese ions per subunit.</text>
</comment>
<dbReference type="EMBL" id="MBFT01000664">
    <property type="protein sequence ID" value="PVU88069.1"/>
    <property type="molecule type" value="Genomic_DNA"/>
</dbReference>
<dbReference type="PANTHER" id="PTHR43782">
    <property type="entry name" value="ARGINASE"/>
    <property type="match status" value="1"/>
</dbReference>
<evidence type="ECO:0000256" key="6">
    <source>
        <dbReference type="ARBA" id="ARBA00022801"/>
    </source>
</evidence>
<dbReference type="EMBL" id="MBFT01000655">
    <property type="protein sequence ID" value="PVU88142.1"/>
    <property type="molecule type" value="Genomic_DNA"/>
</dbReference>
<reference evidence="13 14" key="1">
    <citation type="journal article" date="2018" name="MBio">
        <title>Comparative Genomics Reveals the Core Gene Toolbox for the Fungus-Insect Symbiosis.</title>
        <authorList>
            <person name="Wang Y."/>
            <person name="Stata M."/>
            <person name="Wang W."/>
            <person name="Stajich J.E."/>
            <person name="White M.M."/>
            <person name="Moncalvo J.M."/>
        </authorList>
    </citation>
    <scope>NUCLEOTIDE SEQUENCE [LARGE SCALE GENOMIC DNA]</scope>
    <source>
        <strain evidence="13 14">AUS-77-4</strain>
    </source>
</reference>
<dbReference type="OrthoDB" id="9992747at2759"/>
<dbReference type="GO" id="GO:0030145">
    <property type="term" value="F:manganese ion binding"/>
    <property type="evidence" value="ECO:0007669"/>
    <property type="project" value="TreeGrafter"/>
</dbReference>
<dbReference type="GO" id="GO:0000050">
    <property type="term" value="P:urea cycle"/>
    <property type="evidence" value="ECO:0007669"/>
    <property type="project" value="UniProtKB-UniPathway"/>
</dbReference>
<dbReference type="STRING" id="61424.A0A2T9Y732"/>
<comment type="similarity">
    <text evidence="9 10">Belongs to the arginase family.</text>
</comment>
<dbReference type="PROSITE" id="PS01053">
    <property type="entry name" value="ARGINASE_1"/>
    <property type="match status" value="1"/>
</dbReference>
<evidence type="ECO:0000256" key="10">
    <source>
        <dbReference type="RuleBase" id="RU003684"/>
    </source>
</evidence>
<name>A0A2T9Y732_9FUNG</name>
<dbReference type="InterPro" id="IPR020855">
    <property type="entry name" value="Ureohydrolase_Mn_BS"/>
</dbReference>
<evidence type="ECO:0000313" key="14">
    <source>
        <dbReference type="Proteomes" id="UP000245699"/>
    </source>
</evidence>
<evidence type="ECO:0000313" key="12">
    <source>
        <dbReference type="EMBL" id="PVU88069.1"/>
    </source>
</evidence>
<keyword evidence="4 11" id="KW-0056">Arginine metabolism</keyword>
<organism evidence="13 14">
    <name type="scientific">Furculomyces boomerangus</name>
    <dbReference type="NCBI Taxonomy" id="61424"/>
    <lineage>
        <taxon>Eukaryota</taxon>
        <taxon>Fungi</taxon>
        <taxon>Fungi incertae sedis</taxon>
        <taxon>Zoopagomycota</taxon>
        <taxon>Kickxellomycotina</taxon>
        <taxon>Harpellomycetes</taxon>
        <taxon>Harpellales</taxon>
        <taxon>Harpellaceae</taxon>
        <taxon>Furculomyces</taxon>
    </lineage>
</organism>
<dbReference type="Pfam" id="PF00491">
    <property type="entry name" value="Arginase"/>
    <property type="match status" value="1"/>
</dbReference>
<evidence type="ECO:0000256" key="8">
    <source>
        <dbReference type="ARBA" id="ARBA00047391"/>
    </source>
</evidence>
<comment type="caution">
    <text evidence="13">The sequence shown here is derived from an EMBL/GenBank/DDBJ whole genome shotgun (WGS) entry which is preliminary data.</text>
</comment>
<dbReference type="Proteomes" id="UP000245699">
    <property type="component" value="Unassembled WGS sequence"/>
</dbReference>
<comment type="pathway">
    <text evidence="1">Nitrogen metabolism; urea cycle; L-ornithine and urea from L-arginine: step 1/1.</text>
</comment>
<evidence type="ECO:0000256" key="3">
    <source>
        <dbReference type="ARBA" id="ARBA00018123"/>
    </source>
</evidence>
<evidence type="ECO:0000256" key="9">
    <source>
        <dbReference type="PROSITE-ProRule" id="PRU00742"/>
    </source>
</evidence>
<accession>A0A2T9Y732</accession>
<dbReference type="GO" id="GO:0005829">
    <property type="term" value="C:cytosol"/>
    <property type="evidence" value="ECO:0007669"/>
    <property type="project" value="TreeGrafter"/>
</dbReference>
<comment type="catalytic activity">
    <reaction evidence="8 11">
        <text>L-arginine + H2O = urea + L-ornithine</text>
        <dbReference type="Rhea" id="RHEA:20569"/>
        <dbReference type="ChEBI" id="CHEBI:15377"/>
        <dbReference type="ChEBI" id="CHEBI:16199"/>
        <dbReference type="ChEBI" id="CHEBI:32682"/>
        <dbReference type="ChEBI" id="CHEBI:46911"/>
        <dbReference type="EC" id="3.5.3.1"/>
    </reaction>
</comment>
<dbReference type="PROSITE" id="PS51409">
    <property type="entry name" value="ARGINASE_2"/>
    <property type="match status" value="1"/>
</dbReference>
<dbReference type="UniPathway" id="UPA00158">
    <property type="reaction ID" value="UER00270"/>
</dbReference>
<dbReference type="EC" id="3.5.3.1" evidence="2 11"/>
<dbReference type="SUPFAM" id="SSF52768">
    <property type="entry name" value="Arginase/deacetylase"/>
    <property type="match status" value="1"/>
</dbReference>
<dbReference type="InterPro" id="IPR006035">
    <property type="entry name" value="Ureohydrolase"/>
</dbReference>
<dbReference type="CDD" id="cd09989">
    <property type="entry name" value="Arginase"/>
    <property type="match status" value="1"/>
</dbReference>
<dbReference type="NCBIfam" id="TIGR01229">
    <property type="entry name" value="rocF_arginase"/>
    <property type="match status" value="1"/>
</dbReference>
<sequence length="314" mass="34334">MYSAVSDNKFVKSNTIAYIPASFHGGQGKSGVDFASKELVKKGICSQLEGIGYSVRQHEDTDCNEFKPAEDPQIFNAKNPIWVSEFNKHLSEQVATECRAGNRTVVVGGDHSVAIGSINGTTSVYGDDMCLVWIDAHPDIHKLDTTESGNIHGCPVSLSLGIEKNSTFGWVVPRIKKERLVYIGLRDVDPKEAMIIRENKIKAFSMTDVDRYGIGKVVEMALDHVNPNRDLPIHLSFDVDAMDPTVTPATGTPVRGGLTFREGHYVCEAIAETNCLVSMDLVEVNPFLGNEAERDQTVTVGCSLIRSAFGETLL</sequence>
<dbReference type="PANTHER" id="PTHR43782:SF3">
    <property type="entry name" value="ARGINASE"/>
    <property type="match status" value="1"/>
</dbReference>
<proteinExistence type="inferred from homology"/>
<dbReference type="Gene3D" id="3.40.800.10">
    <property type="entry name" value="Ureohydrolase domain"/>
    <property type="match status" value="1"/>
</dbReference>
<keyword evidence="5 11" id="KW-0479">Metal-binding</keyword>
<evidence type="ECO:0000256" key="2">
    <source>
        <dbReference type="ARBA" id="ARBA00012168"/>
    </source>
</evidence>
<gene>
    <name evidence="13" type="ORF">BB559_005711</name>
    <name evidence="12" type="ORF">BB559_005744</name>
</gene>
<dbReference type="GO" id="GO:0004053">
    <property type="term" value="F:arginase activity"/>
    <property type="evidence" value="ECO:0007669"/>
    <property type="project" value="UniProtKB-EC"/>
</dbReference>
<dbReference type="AlphaFoldDB" id="A0A2T9Y732"/>
<evidence type="ECO:0000256" key="4">
    <source>
        <dbReference type="ARBA" id="ARBA00022503"/>
    </source>
</evidence>
<dbReference type="GO" id="GO:0005634">
    <property type="term" value="C:nucleus"/>
    <property type="evidence" value="ECO:0007669"/>
    <property type="project" value="TreeGrafter"/>
</dbReference>
<dbReference type="InterPro" id="IPR014033">
    <property type="entry name" value="Arginase"/>
</dbReference>
<evidence type="ECO:0000256" key="5">
    <source>
        <dbReference type="ARBA" id="ARBA00022723"/>
    </source>
</evidence>
<keyword evidence="7 11" id="KW-0464">Manganese</keyword>
<evidence type="ECO:0000256" key="1">
    <source>
        <dbReference type="ARBA" id="ARBA00005098"/>
    </source>
</evidence>
<evidence type="ECO:0000256" key="7">
    <source>
        <dbReference type="ARBA" id="ARBA00023211"/>
    </source>
</evidence>
<dbReference type="PRINTS" id="PR00116">
    <property type="entry name" value="ARGINASE"/>
</dbReference>
<evidence type="ECO:0000313" key="13">
    <source>
        <dbReference type="EMBL" id="PVU88142.1"/>
    </source>
</evidence>
<protein>
    <recommendedName>
        <fullName evidence="3 11">Arginase</fullName>
        <ecNumber evidence="2 11">3.5.3.1</ecNumber>
    </recommendedName>
</protein>
<dbReference type="InterPro" id="IPR023696">
    <property type="entry name" value="Ureohydrolase_dom_sf"/>
</dbReference>
<keyword evidence="14" id="KW-1185">Reference proteome</keyword>